<dbReference type="EMBL" id="DS114146">
    <property type="protein sequence ID" value="EAX90006.1"/>
    <property type="molecule type" value="Genomic_DNA"/>
</dbReference>
<proteinExistence type="predicted"/>
<dbReference type="VEuPathDB" id="TrichDB:TVAG_300240"/>
<dbReference type="Proteomes" id="UP000001542">
    <property type="component" value="Unassembled WGS sequence"/>
</dbReference>
<organism evidence="1 2">
    <name type="scientific">Trichomonas vaginalis (strain ATCC PRA-98 / G3)</name>
    <dbReference type="NCBI Taxonomy" id="412133"/>
    <lineage>
        <taxon>Eukaryota</taxon>
        <taxon>Metamonada</taxon>
        <taxon>Parabasalia</taxon>
        <taxon>Trichomonadida</taxon>
        <taxon>Trichomonadidae</taxon>
        <taxon>Trichomonas</taxon>
    </lineage>
</organism>
<dbReference type="InParanoid" id="A2FYK2"/>
<evidence type="ECO:0000313" key="1">
    <source>
        <dbReference type="EMBL" id="EAX90006.1"/>
    </source>
</evidence>
<accession>A2FYK2</accession>
<dbReference type="SMR" id="A2FYK2"/>
<name>A2FYK2_TRIV3</name>
<dbReference type="AlphaFoldDB" id="A2FYK2"/>
<keyword evidence="2" id="KW-1185">Reference proteome</keyword>
<dbReference type="RefSeq" id="XP_001302936.1">
    <property type="nucleotide sequence ID" value="XM_001302935.1"/>
</dbReference>
<protein>
    <submittedName>
        <fullName evidence="1">Uncharacterized protein</fullName>
    </submittedName>
</protein>
<reference evidence="1" key="2">
    <citation type="journal article" date="2007" name="Science">
        <title>Draft genome sequence of the sexually transmitted pathogen Trichomonas vaginalis.</title>
        <authorList>
            <person name="Carlton J.M."/>
            <person name="Hirt R.P."/>
            <person name="Silva J.C."/>
            <person name="Delcher A.L."/>
            <person name="Schatz M."/>
            <person name="Zhao Q."/>
            <person name="Wortman J.R."/>
            <person name="Bidwell S.L."/>
            <person name="Alsmark U.C.M."/>
            <person name="Besteiro S."/>
            <person name="Sicheritz-Ponten T."/>
            <person name="Noel C.J."/>
            <person name="Dacks J.B."/>
            <person name="Foster P.G."/>
            <person name="Simillion C."/>
            <person name="Van de Peer Y."/>
            <person name="Miranda-Saavedra D."/>
            <person name="Barton G.J."/>
            <person name="Westrop G.D."/>
            <person name="Mueller S."/>
            <person name="Dessi D."/>
            <person name="Fiori P.L."/>
            <person name="Ren Q."/>
            <person name="Paulsen I."/>
            <person name="Zhang H."/>
            <person name="Bastida-Corcuera F.D."/>
            <person name="Simoes-Barbosa A."/>
            <person name="Brown M.T."/>
            <person name="Hayes R.D."/>
            <person name="Mukherjee M."/>
            <person name="Okumura C.Y."/>
            <person name="Schneider R."/>
            <person name="Smith A.J."/>
            <person name="Vanacova S."/>
            <person name="Villalvazo M."/>
            <person name="Haas B.J."/>
            <person name="Pertea M."/>
            <person name="Feldblyum T.V."/>
            <person name="Utterback T.R."/>
            <person name="Shu C.L."/>
            <person name="Osoegawa K."/>
            <person name="de Jong P.J."/>
            <person name="Hrdy I."/>
            <person name="Horvathova L."/>
            <person name="Zubacova Z."/>
            <person name="Dolezal P."/>
            <person name="Malik S.B."/>
            <person name="Logsdon J.M. Jr."/>
            <person name="Henze K."/>
            <person name="Gupta A."/>
            <person name="Wang C.C."/>
            <person name="Dunne R.L."/>
            <person name="Upcroft J.A."/>
            <person name="Upcroft P."/>
            <person name="White O."/>
            <person name="Salzberg S.L."/>
            <person name="Tang P."/>
            <person name="Chiu C.-H."/>
            <person name="Lee Y.-S."/>
            <person name="Embley T.M."/>
            <person name="Coombs G.H."/>
            <person name="Mottram J.C."/>
            <person name="Tachezy J."/>
            <person name="Fraser-Liggett C.M."/>
            <person name="Johnson P.J."/>
        </authorList>
    </citation>
    <scope>NUCLEOTIDE SEQUENCE [LARGE SCALE GENOMIC DNA]</scope>
    <source>
        <strain evidence="1">G3</strain>
    </source>
</reference>
<sequence length="187" mass="21787">MTMNQSYKKEFVLKVDNRNAGKSYLMTRRQKKGDKIRYYLYTEDEEQLILAGIHENKTENYLVATSAIEYKKDSEFYVGLVECVSHQTSYLIHSPDSKQIKVLMLGEGRSPHVFLNPDHITDEELHLRPQVNLNCSSDLIQISMLKKDKVVFDLKQIYKDEFKLYCTEPLTLYESFGIAICICLIQS</sequence>
<dbReference type="KEGG" id="tva:4747685"/>
<gene>
    <name evidence="1" type="ORF">TVAG_300240</name>
</gene>
<evidence type="ECO:0000313" key="2">
    <source>
        <dbReference type="Proteomes" id="UP000001542"/>
    </source>
</evidence>
<dbReference type="VEuPathDB" id="TrichDB:TVAGG3_0363030"/>
<reference evidence="1" key="1">
    <citation type="submission" date="2006-10" db="EMBL/GenBank/DDBJ databases">
        <authorList>
            <person name="Amadeo P."/>
            <person name="Zhao Q."/>
            <person name="Wortman J."/>
            <person name="Fraser-Liggett C."/>
            <person name="Carlton J."/>
        </authorList>
    </citation>
    <scope>NUCLEOTIDE SEQUENCE</scope>
    <source>
        <strain evidence="1">G3</strain>
    </source>
</reference>